<feature type="compositionally biased region" description="Low complexity" evidence="2">
    <location>
        <begin position="76"/>
        <end position="91"/>
    </location>
</feature>
<dbReference type="InterPro" id="IPR011055">
    <property type="entry name" value="Dup_hybrid_motif"/>
</dbReference>
<organism evidence="4 5">
    <name type="scientific">Thiohalocapsa marina</name>
    <dbReference type="NCBI Taxonomy" id="424902"/>
    <lineage>
        <taxon>Bacteria</taxon>
        <taxon>Pseudomonadati</taxon>
        <taxon>Pseudomonadota</taxon>
        <taxon>Gammaproteobacteria</taxon>
        <taxon>Chromatiales</taxon>
        <taxon>Chromatiaceae</taxon>
        <taxon>Thiohalocapsa</taxon>
    </lineage>
</organism>
<dbReference type="FunFam" id="2.70.70.10:FF:000003">
    <property type="entry name" value="Murein hydrolase activator EnvC"/>
    <property type="match status" value="1"/>
</dbReference>
<dbReference type="EMBL" id="VWXX01000002">
    <property type="protein sequence ID" value="KAA6187279.1"/>
    <property type="molecule type" value="Genomic_DNA"/>
</dbReference>
<evidence type="ECO:0000259" key="3">
    <source>
        <dbReference type="Pfam" id="PF01551"/>
    </source>
</evidence>
<evidence type="ECO:0000256" key="1">
    <source>
        <dbReference type="SAM" id="Coils"/>
    </source>
</evidence>
<dbReference type="OrthoDB" id="9784703at2"/>
<evidence type="ECO:0000313" key="5">
    <source>
        <dbReference type="Proteomes" id="UP000322981"/>
    </source>
</evidence>
<keyword evidence="1" id="KW-0175">Coiled coil</keyword>
<keyword evidence="5" id="KW-1185">Reference proteome</keyword>
<dbReference type="PANTHER" id="PTHR21666:SF270">
    <property type="entry name" value="MUREIN HYDROLASE ACTIVATOR ENVC"/>
    <property type="match status" value="1"/>
</dbReference>
<protein>
    <submittedName>
        <fullName evidence="4">Peptidoglycan DD-metalloendopeptidase family protein</fullName>
    </submittedName>
</protein>
<evidence type="ECO:0000256" key="2">
    <source>
        <dbReference type="SAM" id="MobiDB-lite"/>
    </source>
</evidence>
<reference evidence="4 5" key="1">
    <citation type="submission" date="2019-09" db="EMBL/GenBank/DDBJ databases">
        <title>Whole-genome sequence of the purple sulfur bacterium Thiohalocapsa marina DSM 19078.</title>
        <authorList>
            <person name="Kyndt J.A."/>
            <person name="Meyer T.E."/>
        </authorList>
    </citation>
    <scope>NUCLEOTIDE SEQUENCE [LARGE SCALE GENOMIC DNA]</scope>
    <source>
        <strain evidence="4 5">DSM 19078</strain>
    </source>
</reference>
<accession>A0A5M8FU49</accession>
<feature type="coiled-coil region" evidence="1">
    <location>
        <begin position="233"/>
        <end position="316"/>
    </location>
</feature>
<gene>
    <name evidence="4" type="ORF">F2Q65_01760</name>
</gene>
<sequence length="456" mass="49939">MIHFFSWTVIGVAPVRRLIESREPVRQRTVLQGLGPVAALAISLFGFPSAVLAQAVVVPTADPVQGAAPEPVPELPDAAPPQAQSGASQTPDVADMAARERELDRLEASAARLQQALVDREQRREDLYRELERSERDIAALARAGRELRLLVDEQQATVAELDARLQRVHGELAAARSSLAALLRAAYARGRGDRLRLLLDGDDLVLADRMLGYARCLGEARARRIAEVGQLAEQLSALQDRAATEAERLQRLADRQDETRQRLAMAQQERAVLVDGLDRLIAADRDRLSQLTANAEALRSLIEQLRRQAEIADELDVNPESIVARKGRLDWPLPRARLISRFRPGSEDQDLHADGVLLAADAGGEVRAVHHGRVIYADWLRGFGLLLVIDHGDDVMTLYGHNQTLLKEVGEWVATGDGIALAGGSGGSLHPGLYFAVRRQGRPLDPEHWCAPGRG</sequence>
<proteinExistence type="predicted"/>
<dbReference type="Gene3D" id="6.10.250.3150">
    <property type="match status" value="1"/>
</dbReference>
<dbReference type="InterPro" id="IPR016047">
    <property type="entry name" value="M23ase_b-sheet_dom"/>
</dbReference>
<feature type="coiled-coil region" evidence="1">
    <location>
        <begin position="96"/>
        <end position="172"/>
    </location>
</feature>
<dbReference type="Proteomes" id="UP000322981">
    <property type="component" value="Unassembled WGS sequence"/>
</dbReference>
<dbReference type="Gene3D" id="2.70.70.10">
    <property type="entry name" value="Glucose Permease (Domain IIA)"/>
    <property type="match status" value="1"/>
</dbReference>
<dbReference type="GO" id="GO:0004222">
    <property type="term" value="F:metalloendopeptidase activity"/>
    <property type="evidence" value="ECO:0007669"/>
    <property type="project" value="TreeGrafter"/>
</dbReference>
<evidence type="ECO:0000313" key="4">
    <source>
        <dbReference type="EMBL" id="KAA6187279.1"/>
    </source>
</evidence>
<dbReference type="Pfam" id="PF01551">
    <property type="entry name" value="Peptidase_M23"/>
    <property type="match status" value="1"/>
</dbReference>
<dbReference type="RefSeq" id="WP_150089806.1">
    <property type="nucleotide sequence ID" value="NZ_VWXX01000002.1"/>
</dbReference>
<name>A0A5M8FU49_9GAMM</name>
<comment type="caution">
    <text evidence="4">The sequence shown here is derived from an EMBL/GenBank/DDBJ whole genome shotgun (WGS) entry which is preliminary data.</text>
</comment>
<dbReference type="InterPro" id="IPR050570">
    <property type="entry name" value="Cell_wall_metabolism_enzyme"/>
</dbReference>
<feature type="region of interest" description="Disordered" evidence="2">
    <location>
        <begin position="67"/>
        <end position="94"/>
    </location>
</feature>
<dbReference type="AlphaFoldDB" id="A0A5M8FU49"/>
<dbReference type="PANTHER" id="PTHR21666">
    <property type="entry name" value="PEPTIDASE-RELATED"/>
    <property type="match status" value="1"/>
</dbReference>
<dbReference type="SUPFAM" id="SSF51261">
    <property type="entry name" value="Duplicated hybrid motif"/>
    <property type="match status" value="1"/>
</dbReference>
<dbReference type="CDD" id="cd12797">
    <property type="entry name" value="M23_peptidase"/>
    <property type="match status" value="1"/>
</dbReference>
<feature type="domain" description="M23ase beta-sheet core" evidence="3">
    <location>
        <begin position="355"/>
        <end position="447"/>
    </location>
</feature>